<dbReference type="InterPro" id="IPR002656">
    <property type="entry name" value="Acyl_transf_3_dom"/>
</dbReference>
<feature type="transmembrane region" description="Helical" evidence="1">
    <location>
        <begin position="79"/>
        <end position="98"/>
    </location>
</feature>
<dbReference type="Proteomes" id="UP000013101">
    <property type="component" value="Unassembled WGS sequence"/>
</dbReference>
<feature type="transmembrane region" description="Helical" evidence="1">
    <location>
        <begin position="276"/>
        <end position="294"/>
    </location>
</feature>
<feature type="transmembrane region" description="Helical" evidence="1">
    <location>
        <begin position="35"/>
        <end position="59"/>
    </location>
</feature>
<reference evidence="3 4" key="1">
    <citation type="submission" date="2013-02" db="EMBL/GenBank/DDBJ databases">
        <title>The Genome Sequence of Acinetobacter sp. NIPH 2171.</title>
        <authorList>
            <consortium name="The Broad Institute Genome Sequencing Platform"/>
            <consortium name="The Broad Institute Genome Sequencing Center for Infectious Disease"/>
            <person name="Cerqueira G."/>
            <person name="Feldgarden M."/>
            <person name="Courvalin P."/>
            <person name="Perichon B."/>
            <person name="Grillot-Courvalin C."/>
            <person name="Clermont D."/>
            <person name="Rocha E."/>
            <person name="Yoon E.-J."/>
            <person name="Nemec A."/>
            <person name="Walker B."/>
            <person name="Young S.K."/>
            <person name="Zeng Q."/>
            <person name="Gargeya S."/>
            <person name="Fitzgerald M."/>
            <person name="Haas B."/>
            <person name="Abouelleil A."/>
            <person name="Alvarado L."/>
            <person name="Arachchi H.M."/>
            <person name="Berlin A.M."/>
            <person name="Chapman S.B."/>
            <person name="Dewar J."/>
            <person name="Goldberg J."/>
            <person name="Griggs A."/>
            <person name="Gujja S."/>
            <person name="Hansen M."/>
            <person name="Howarth C."/>
            <person name="Imamovic A."/>
            <person name="Larimer J."/>
            <person name="McCowan C."/>
            <person name="Murphy C."/>
            <person name="Neiman D."/>
            <person name="Pearson M."/>
            <person name="Priest M."/>
            <person name="Roberts A."/>
            <person name="Saif S."/>
            <person name="Shea T."/>
            <person name="Sisk P."/>
            <person name="Sykes S."/>
            <person name="Wortman J."/>
            <person name="Nusbaum C."/>
            <person name="Birren B."/>
        </authorList>
    </citation>
    <scope>NUCLEOTIDE SEQUENCE [LARGE SCALE GENOMIC DNA]</scope>
    <source>
        <strain evidence="3 4">NIPH 2171</strain>
    </source>
</reference>
<feature type="transmembrane region" description="Helical" evidence="1">
    <location>
        <begin position="204"/>
        <end position="223"/>
    </location>
</feature>
<feature type="domain" description="Acyltransferase 3" evidence="2">
    <location>
        <begin position="3"/>
        <end position="316"/>
    </location>
</feature>
<dbReference type="HOGENOM" id="CLU_005679_2_0_6"/>
<dbReference type="InterPro" id="IPR050879">
    <property type="entry name" value="Acyltransferase_3"/>
</dbReference>
<keyword evidence="1" id="KW-0472">Membrane</keyword>
<evidence type="ECO:0000313" key="3">
    <source>
        <dbReference type="EMBL" id="ENX09452.1"/>
    </source>
</evidence>
<dbReference type="EMBL" id="APRS01000010">
    <property type="protein sequence ID" value="ENX09452.1"/>
    <property type="molecule type" value="Genomic_DNA"/>
</dbReference>
<feature type="transmembrane region" description="Helical" evidence="1">
    <location>
        <begin position="235"/>
        <end position="255"/>
    </location>
</feature>
<keyword evidence="1" id="KW-1133">Transmembrane helix</keyword>
<organism evidence="3 4">
    <name type="scientific">Acinetobacter variabilis</name>
    <dbReference type="NCBI Taxonomy" id="70346"/>
    <lineage>
        <taxon>Bacteria</taxon>
        <taxon>Pseudomonadati</taxon>
        <taxon>Pseudomonadota</taxon>
        <taxon>Gammaproteobacteria</taxon>
        <taxon>Moraxellales</taxon>
        <taxon>Moraxellaceae</taxon>
        <taxon>Acinetobacter</taxon>
    </lineage>
</organism>
<feature type="transmembrane region" description="Helical" evidence="1">
    <location>
        <begin position="7"/>
        <end position="23"/>
    </location>
</feature>
<dbReference type="GO" id="GO:0016020">
    <property type="term" value="C:membrane"/>
    <property type="evidence" value="ECO:0007669"/>
    <property type="project" value="TreeGrafter"/>
</dbReference>
<dbReference type="RefSeq" id="WP_005234754.1">
    <property type="nucleotide sequence ID" value="NZ_KB850113.1"/>
</dbReference>
<sequence>MLYSVQFLRGIAALMVVISHTSFKGQQYNVDALQWYHIGGSGVDLFFIISGFIMCYTTYNKKVNFLNFMRNRFIRIIPLYWILSFFALIVFLISPNLINSSGGETGIFESFFLIPNGSKFLINNGWTLSYEFYYYFIFSFFLIFLLKDLYKYFFIILYFSVVVATGLILQPKSEFLMFLTHNLLLEFALGVLAFIIIKNTNLSRLMSLFMVLVGASILAYQNFYKLPDFITLRSLKIGIPMFFIFIGCVALEDLITETKSLILRFFNHLGDSSYSLYLIHPFTLSPVAMVLNKLNILNPYLFSSILITSSILAGSITYLVLEKRLIKLGKEQFNFFKYFYPVDRKNL</sequence>
<keyword evidence="1" id="KW-0812">Transmembrane</keyword>
<evidence type="ECO:0000256" key="1">
    <source>
        <dbReference type="SAM" id="Phobius"/>
    </source>
</evidence>
<feature type="transmembrane region" description="Helical" evidence="1">
    <location>
        <begin position="152"/>
        <end position="169"/>
    </location>
</feature>
<gene>
    <name evidence="3" type="ORF">F897_01538</name>
</gene>
<comment type="caution">
    <text evidence="3">The sequence shown here is derived from an EMBL/GenBank/DDBJ whole genome shotgun (WGS) entry which is preliminary data.</text>
</comment>
<feature type="transmembrane region" description="Helical" evidence="1">
    <location>
        <begin position="175"/>
        <end position="197"/>
    </location>
</feature>
<dbReference type="PATRIC" id="fig|1217693.3.peg.1486"/>
<dbReference type="GO" id="GO:0016747">
    <property type="term" value="F:acyltransferase activity, transferring groups other than amino-acyl groups"/>
    <property type="evidence" value="ECO:0007669"/>
    <property type="project" value="InterPro"/>
</dbReference>
<dbReference type="GO" id="GO:0000271">
    <property type="term" value="P:polysaccharide biosynthetic process"/>
    <property type="evidence" value="ECO:0007669"/>
    <property type="project" value="TreeGrafter"/>
</dbReference>
<evidence type="ECO:0000313" key="4">
    <source>
        <dbReference type="Proteomes" id="UP000013101"/>
    </source>
</evidence>
<dbReference type="Pfam" id="PF01757">
    <property type="entry name" value="Acyl_transf_3"/>
    <property type="match status" value="1"/>
</dbReference>
<dbReference type="PANTHER" id="PTHR23028:SF131">
    <property type="entry name" value="BLR2367 PROTEIN"/>
    <property type="match status" value="1"/>
</dbReference>
<dbReference type="PANTHER" id="PTHR23028">
    <property type="entry name" value="ACETYLTRANSFERASE"/>
    <property type="match status" value="1"/>
</dbReference>
<feature type="transmembrane region" description="Helical" evidence="1">
    <location>
        <begin position="128"/>
        <end position="145"/>
    </location>
</feature>
<dbReference type="AlphaFoldDB" id="N9P3I5"/>
<name>N9P3I5_9GAMM</name>
<evidence type="ECO:0000259" key="2">
    <source>
        <dbReference type="Pfam" id="PF01757"/>
    </source>
</evidence>
<feature type="transmembrane region" description="Helical" evidence="1">
    <location>
        <begin position="300"/>
        <end position="321"/>
    </location>
</feature>
<proteinExistence type="predicted"/>
<accession>N9P3I5</accession>
<dbReference type="OrthoDB" id="9767863at2"/>
<protein>
    <recommendedName>
        <fullName evidence="2">Acyltransferase 3 domain-containing protein</fullName>
    </recommendedName>
</protein>